<evidence type="ECO:0000313" key="2">
    <source>
        <dbReference type="EMBL" id="SMD44306.1"/>
    </source>
</evidence>
<protein>
    <submittedName>
        <fullName evidence="2">PepSY-associated TM region</fullName>
    </submittedName>
</protein>
<dbReference type="OrthoDB" id="271465at2"/>
<gene>
    <name evidence="2" type="ORF">SAMN00777080_2926</name>
</gene>
<feature type="transmembrane region" description="Helical" evidence="1">
    <location>
        <begin position="20"/>
        <end position="41"/>
    </location>
</feature>
<sequence length="187" mass="21624">MNNISKTARNTRIYRRIHKVISITFVVFLLIIGVTAILLAWKKEMKLIPKTQSTKVDNPGDWIRLEQMIVIGQTFMRDSIGKSDLIDRVDVRPDKGIAKIVFKKHFTEIQIDGFSGEVLSIKQRNSDLVEKIHDGSILDFLMETDSESSKIIYSTLTSLGLIFLCITGFYLWYNPRKMKRLKKKPEM</sequence>
<dbReference type="STRING" id="758820.SAMN00777080_2926"/>
<evidence type="ECO:0000313" key="3">
    <source>
        <dbReference type="Proteomes" id="UP000192333"/>
    </source>
</evidence>
<organism evidence="2 3">
    <name type="scientific">Aquiflexum balticum DSM 16537</name>
    <dbReference type="NCBI Taxonomy" id="758820"/>
    <lineage>
        <taxon>Bacteria</taxon>
        <taxon>Pseudomonadati</taxon>
        <taxon>Bacteroidota</taxon>
        <taxon>Cytophagia</taxon>
        <taxon>Cytophagales</taxon>
        <taxon>Cyclobacteriaceae</taxon>
        <taxon>Aquiflexum</taxon>
    </lineage>
</organism>
<keyword evidence="3" id="KW-1185">Reference proteome</keyword>
<dbReference type="RefSeq" id="WP_084121097.1">
    <property type="nucleotide sequence ID" value="NZ_LT838813.1"/>
</dbReference>
<feature type="transmembrane region" description="Helical" evidence="1">
    <location>
        <begin position="151"/>
        <end position="173"/>
    </location>
</feature>
<dbReference type="AlphaFoldDB" id="A0A1W2H729"/>
<proteinExistence type="predicted"/>
<accession>A0A1W2H729</accession>
<keyword evidence="1" id="KW-0812">Transmembrane</keyword>
<dbReference type="Proteomes" id="UP000192333">
    <property type="component" value="Chromosome I"/>
</dbReference>
<keyword evidence="1" id="KW-1133">Transmembrane helix</keyword>
<evidence type="ECO:0000256" key="1">
    <source>
        <dbReference type="SAM" id="Phobius"/>
    </source>
</evidence>
<dbReference type="Pfam" id="PF03929">
    <property type="entry name" value="PepSY_TM"/>
    <property type="match status" value="1"/>
</dbReference>
<reference evidence="3" key="1">
    <citation type="submission" date="2017-04" db="EMBL/GenBank/DDBJ databases">
        <authorList>
            <person name="Varghese N."/>
            <person name="Submissions S."/>
        </authorList>
    </citation>
    <scope>NUCLEOTIDE SEQUENCE [LARGE SCALE GENOMIC DNA]</scope>
    <source>
        <strain evidence="3">DSM 16537</strain>
    </source>
</reference>
<keyword evidence="1" id="KW-0472">Membrane</keyword>
<dbReference type="InterPro" id="IPR005625">
    <property type="entry name" value="PepSY-ass_TM"/>
</dbReference>
<name>A0A1W2H729_9BACT</name>
<dbReference type="EMBL" id="LT838813">
    <property type="protein sequence ID" value="SMD44306.1"/>
    <property type="molecule type" value="Genomic_DNA"/>
</dbReference>